<dbReference type="AlphaFoldDB" id="A0AAV4VC16"/>
<accession>A0AAV4VC16</accession>
<gene>
    <name evidence="1" type="ORF">CEXT_662531</name>
</gene>
<keyword evidence="2" id="KW-1185">Reference proteome</keyword>
<evidence type="ECO:0000313" key="2">
    <source>
        <dbReference type="Proteomes" id="UP001054945"/>
    </source>
</evidence>
<reference evidence="1 2" key="1">
    <citation type="submission" date="2021-06" db="EMBL/GenBank/DDBJ databases">
        <title>Caerostris extrusa draft genome.</title>
        <authorList>
            <person name="Kono N."/>
            <person name="Arakawa K."/>
        </authorList>
    </citation>
    <scope>NUCLEOTIDE SEQUENCE [LARGE SCALE GENOMIC DNA]</scope>
</reference>
<dbReference type="EMBL" id="BPLR01014287">
    <property type="protein sequence ID" value="GIY67837.1"/>
    <property type="molecule type" value="Genomic_DNA"/>
</dbReference>
<protein>
    <submittedName>
        <fullName evidence="1">Uncharacterized protein</fullName>
    </submittedName>
</protein>
<sequence>MGLQDPKLTPVPEKGRKIVTALKVSGRNQSAWPSSLRFLDVYFPRATCQYSHGKPMLSGGSQESMNRLCVANPKS</sequence>
<organism evidence="1 2">
    <name type="scientific">Caerostris extrusa</name>
    <name type="common">Bark spider</name>
    <name type="synonym">Caerostris bankana</name>
    <dbReference type="NCBI Taxonomy" id="172846"/>
    <lineage>
        <taxon>Eukaryota</taxon>
        <taxon>Metazoa</taxon>
        <taxon>Ecdysozoa</taxon>
        <taxon>Arthropoda</taxon>
        <taxon>Chelicerata</taxon>
        <taxon>Arachnida</taxon>
        <taxon>Araneae</taxon>
        <taxon>Araneomorphae</taxon>
        <taxon>Entelegynae</taxon>
        <taxon>Araneoidea</taxon>
        <taxon>Araneidae</taxon>
        <taxon>Caerostris</taxon>
    </lineage>
</organism>
<name>A0AAV4VC16_CAEEX</name>
<evidence type="ECO:0000313" key="1">
    <source>
        <dbReference type="EMBL" id="GIY67837.1"/>
    </source>
</evidence>
<comment type="caution">
    <text evidence="1">The sequence shown here is derived from an EMBL/GenBank/DDBJ whole genome shotgun (WGS) entry which is preliminary data.</text>
</comment>
<proteinExistence type="predicted"/>
<dbReference type="Proteomes" id="UP001054945">
    <property type="component" value="Unassembled WGS sequence"/>
</dbReference>